<proteinExistence type="predicted"/>
<reference evidence="3" key="1">
    <citation type="submission" date="2022-02" db="EMBL/GenBank/DDBJ databases">
        <authorList>
            <person name="Henning P.M."/>
            <person name="McCubbin A.G."/>
            <person name="Shore J.S."/>
        </authorList>
    </citation>
    <scope>NUCLEOTIDE SEQUENCE</scope>
    <source>
        <strain evidence="3">F60SS</strain>
        <tissue evidence="3">Leaves</tissue>
    </source>
</reference>
<protein>
    <recommendedName>
        <fullName evidence="2">F-box associated beta-propeller type 3 domain-containing protein</fullName>
    </recommendedName>
</protein>
<dbReference type="OrthoDB" id="1918594at2759"/>
<dbReference type="PANTHER" id="PTHR31672:SF13">
    <property type="entry name" value="F-BOX PROTEIN CPR30-LIKE"/>
    <property type="match status" value="1"/>
</dbReference>
<sequence length="402" mass="45533">MDDSPPTYVRGSRKVMSKRQHICRARTTTSCPSLSKSKTERAREDDDKEVASHLPMDIVSSPILNRLPPSFLYESCSDAVWGSFAIRSVGIKDLNDIHVSDLNLLFPGSIISSSDGVVLIWKYSTELYVANPVTRQIVELPLPITRQIVELPLPITRQIVGLPFPHNSGLFPSFSGIARIPSTGELKVVVLTEFPQELFVLTVGDGMRWRKLSFPPGIRIKQKMGNGVCTVAGVVYSTTERESVYDSISAVDLRDESVHNVMLPEKSEFWEKAETIVCSRDNLFLMDAEPIRNKKFLRLWLLKDLHRGEWVRLRNLNLSRIPYPEPEIFPTPLVWLKSEQVLVVQHQRMDLKGLEDDDTAESSPNVYVVVAYFLRSGKCKLLAKCGDDETLPLWHIDSLVRF</sequence>
<dbReference type="Pfam" id="PF08268">
    <property type="entry name" value="FBA_3"/>
    <property type="match status" value="1"/>
</dbReference>
<dbReference type="InterPro" id="IPR013187">
    <property type="entry name" value="F-box-assoc_dom_typ3"/>
</dbReference>
<organism evidence="3 4">
    <name type="scientific">Turnera subulata</name>
    <dbReference type="NCBI Taxonomy" id="218843"/>
    <lineage>
        <taxon>Eukaryota</taxon>
        <taxon>Viridiplantae</taxon>
        <taxon>Streptophyta</taxon>
        <taxon>Embryophyta</taxon>
        <taxon>Tracheophyta</taxon>
        <taxon>Spermatophyta</taxon>
        <taxon>Magnoliopsida</taxon>
        <taxon>eudicotyledons</taxon>
        <taxon>Gunneridae</taxon>
        <taxon>Pentapetalae</taxon>
        <taxon>rosids</taxon>
        <taxon>fabids</taxon>
        <taxon>Malpighiales</taxon>
        <taxon>Passifloraceae</taxon>
        <taxon>Turnera</taxon>
    </lineage>
</organism>
<dbReference type="EMBL" id="JAKUCV010007232">
    <property type="protein sequence ID" value="KAJ4824243.1"/>
    <property type="molecule type" value="Genomic_DNA"/>
</dbReference>
<name>A0A9Q0F3H0_9ROSI</name>
<evidence type="ECO:0000259" key="2">
    <source>
        <dbReference type="Pfam" id="PF08268"/>
    </source>
</evidence>
<evidence type="ECO:0000313" key="4">
    <source>
        <dbReference type="Proteomes" id="UP001141552"/>
    </source>
</evidence>
<reference evidence="3" key="2">
    <citation type="journal article" date="2023" name="Plants (Basel)">
        <title>Annotation of the Turnera subulata (Passifloraceae) Draft Genome Reveals the S-Locus Evolved after the Divergence of Turneroideae from Passifloroideae in a Stepwise Manner.</title>
        <authorList>
            <person name="Henning P.M."/>
            <person name="Roalson E.H."/>
            <person name="Mir W."/>
            <person name="McCubbin A.G."/>
            <person name="Shore J.S."/>
        </authorList>
    </citation>
    <scope>NUCLEOTIDE SEQUENCE</scope>
    <source>
        <strain evidence="3">F60SS</strain>
    </source>
</reference>
<feature type="compositionally biased region" description="Basic residues" evidence="1">
    <location>
        <begin position="11"/>
        <end position="24"/>
    </location>
</feature>
<comment type="caution">
    <text evidence="3">The sequence shown here is derived from an EMBL/GenBank/DDBJ whole genome shotgun (WGS) entry which is preliminary data.</text>
</comment>
<gene>
    <name evidence="3" type="ORF">Tsubulata_046142</name>
</gene>
<dbReference type="AlphaFoldDB" id="A0A9Q0F3H0"/>
<dbReference type="InterPro" id="IPR050796">
    <property type="entry name" value="SCF_F-box_component"/>
</dbReference>
<dbReference type="PANTHER" id="PTHR31672">
    <property type="entry name" value="BNACNNG10540D PROTEIN"/>
    <property type="match status" value="1"/>
</dbReference>
<accession>A0A9Q0F3H0</accession>
<evidence type="ECO:0000256" key="1">
    <source>
        <dbReference type="SAM" id="MobiDB-lite"/>
    </source>
</evidence>
<evidence type="ECO:0000313" key="3">
    <source>
        <dbReference type="EMBL" id="KAJ4824243.1"/>
    </source>
</evidence>
<keyword evidence="4" id="KW-1185">Reference proteome</keyword>
<dbReference type="Proteomes" id="UP001141552">
    <property type="component" value="Unassembled WGS sequence"/>
</dbReference>
<feature type="compositionally biased region" description="Basic and acidic residues" evidence="1">
    <location>
        <begin position="37"/>
        <end position="50"/>
    </location>
</feature>
<feature type="domain" description="F-box associated beta-propeller type 3" evidence="2">
    <location>
        <begin position="108"/>
        <end position="312"/>
    </location>
</feature>
<feature type="compositionally biased region" description="Polar residues" evidence="1">
    <location>
        <begin position="26"/>
        <end position="36"/>
    </location>
</feature>
<feature type="region of interest" description="Disordered" evidence="1">
    <location>
        <begin position="1"/>
        <end position="50"/>
    </location>
</feature>